<feature type="transmembrane region" description="Helical" evidence="1">
    <location>
        <begin position="74"/>
        <end position="93"/>
    </location>
</feature>
<name>A0A9D2G4F1_9FIRM</name>
<dbReference type="AlphaFoldDB" id="A0A9D2G4F1"/>
<evidence type="ECO:0008006" key="4">
    <source>
        <dbReference type="Google" id="ProtNLM"/>
    </source>
</evidence>
<dbReference type="EMBL" id="DXBB01000015">
    <property type="protein sequence ID" value="HIZ72101.1"/>
    <property type="molecule type" value="Genomic_DNA"/>
</dbReference>
<comment type="caution">
    <text evidence="2">The sequence shown here is derived from an EMBL/GenBank/DDBJ whole genome shotgun (WGS) entry which is preliminary data.</text>
</comment>
<organism evidence="2 3">
    <name type="scientific">Candidatus Gallimonas intestinavium</name>
    <dbReference type="NCBI Taxonomy" id="2838603"/>
    <lineage>
        <taxon>Bacteria</taxon>
        <taxon>Bacillati</taxon>
        <taxon>Bacillota</taxon>
        <taxon>Clostridia</taxon>
        <taxon>Candidatus Gallimonas</taxon>
    </lineage>
</organism>
<feature type="transmembrane region" description="Helical" evidence="1">
    <location>
        <begin position="51"/>
        <end position="68"/>
    </location>
</feature>
<reference evidence="2" key="1">
    <citation type="journal article" date="2021" name="PeerJ">
        <title>Extensive microbial diversity within the chicken gut microbiome revealed by metagenomics and culture.</title>
        <authorList>
            <person name="Gilroy R."/>
            <person name="Ravi A."/>
            <person name="Getino M."/>
            <person name="Pursley I."/>
            <person name="Horton D.L."/>
            <person name="Alikhan N.F."/>
            <person name="Baker D."/>
            <person name="Gharbi K."/>
            <person name="Hall N."/>
            <person name="Watson M."/>
            <person name="Adriaenssens E.M."/>
            <person name="Foster-Nyarko E."/>
            <person name="Jarju S."/>
            <person name="Secka A."/>
            <person name="Antonio M."/>
            <person name="Oren A."/>
            <person name="Chaudhuri R.R."/>
            <person name="La Ragione R."/>
            <person name="Hildebrand F."/>
            <person name="Pallen M.J."/>
        </authorList>
    </citation>
    <scope>NUCLEOTIDE SEQUENCE</scope>
    <source>
        <strain evidence="2">ChiW7-2402</strain>
    </source>
</reference>
<gene>
    <name evidence="2" type="ORF">H9964_00810</name>
</gene>
<feature type="non-terminal residue" evidence="2">
    <location>
        <position position="175"/>
    </location>
</feature>
<reference evidence="2" key="2">
    <citation type="submission" date="2021-04" db="EMBL/GenBank/DDBJ databases">
        <authorList>
            <person name="Gilroy R."/>
        </authorList>
    </citation>
    <scope>NUCLEOTIDE SEQUENCE</scope>
    <source>
        <strain evidence="2">ChiW7-2402</strain>
    </source>
</reference>
<dbReference type="Proteomes" id="UP000824102">
    <property type="component" value="Unassembled WGS sequence"/>
</dbReference>
<proteinExistence type="predicted"/>
<evidence type="ECO:0000313" key="2">
    <source>
        <dbReference type="EMBL" id="HIZ72101.1"/>
    </source>
</evidence>
<accession>A0A9D2G4F1</accession>
<keyword evidence="1" id="KW-0812">Transmembrane</keyword>
<keyword evidence="1" id="KW-0472">Membrane</keyword>
<protein>
    <recommendedName>
        <fullName evidence="4">Transmembrane protein</fullName>
    </recommendedName>
</protein>
<evidence type="ECO:0000313" key="3">
    <source>
        <dbReference type="Proteomes" id="UP000824102"/>
    </source>
</evidence>
<sequence length="175" mass="19284">MVSSIIMQIRDFLQLVAQLPEWLLYFGVPALLVVTGLILAVVHADRAYPPVALFLGAVGLFLFASIAVELTDYAVWAAVYLAVAALVRLLFLIPFPKKKEKDRGDDLYDAFYAPLEEEPLTDEDAMPPALSAEEGSLQLAHVDSLVEKLRGAELDPADRLELDAVVRSLDVYRGK</sequence>
<evidence type="ECO:0000256" key="1">
    <source>
        <dbReference type="SAM" id="Phobius"/>
    </source>
</evidence>
<keyword evidence="1" id="KW-1133">Transmembrane helix</keyword>
<feature type="transmembrane region" description="Helical" evidence="1">
    <location>
        <begin position="22"/>
        <end position="44"/>
    </location>
</feature>